<evidence type="ECO:0000313" key="2">
    <source>
        <dbReference type="EMBL" id="CAH2101182.1"/>
    </source>
</evidence>
<accession>A0AAU9UTF7</accession>
<protein>
    <submittedName>
        <fullName evidence="2">Uncharacterized protein</fullName>
    </submittedName>
</protein>
<proteinExistence type="predicted"/>
<organism evidence="2 3">
    <name type="scientific">Euphydryas editha</name>
    <name type="common">Edith's checkerspot</name>
    <dbReference type="NCBI Taxonomy" id="104508"/>
    <lineage>
        <taxon>Eukaryota</taxon>
        <taxon>Metazoa</taxon>
        <taxon>Ecdysozoa</taxon>
        <taxon>Arthropoda</taxon>
        <taxon>Hexapoda</taxon>
        <taxon>Insecta</taxon>
        <taxon>Pterygota</taxon>
        <taxon>Neoptera</taxon>
        <taxon>Endopterygota</taxon>
        <taxon>Lepidoptera</taxon>
        <taxon>Glossata</taxon>
        <taxon>Ditrysia</taxon>
        <taxon>Papilionoidea</taxon>
        <taxon>Nymphalidae</taxon>
        <taxon>Nymphalinae</taxon>
        <taxon>Euphydryas</taxon>
    </lineage>
</organism>
<dbReference type="Proteomes" id="UP001153954">
    <property type="component" value="Unassembled WGS sequence"/>
</dbReference>
<dbReference type="EMBL" id="CAKOGL010000023">
    <property type="protein sequence ID" value="CAH2101182.1"/>
    <property type="molecule type" value="Genomic_DNA"/>
</dbReference>
<reference evidence="2" key="1">
    <citation type="submission" date="2022-03" db="EMBL/GenBank/DDBJ databases">
        <authorList>
            <person name="Tunstrom K."/>
        </authorList>
    </citation>
    <scope>NUCLEOTIDE SEQUENCE</scope>
</reference>
<dbReference type="AlphaFoldDB" id="A0AAU9UTF7"/>
<dbReference type="InterPro" id="IPR004244">
    <property type="entry name" value="Transposase_22"/>
</dbReference>
<name>A0AAU9UTF7_EUPED</name>
<comment type="caution">
    <text evidence="2">The sequence shown here is derived from an EMBL/GenBank/DDBJ whole genome shotgun (WGS) entry which is preliminary data.</text>
</comment>
<evidence type="ECO:0000313" key="3">
    <source>
        <dbReference type="Proteomes" id="UP001153954"/>
    </source>
</evidence>
<evidence type="ECO:0000256" key="1">
    <source>
        <dbReference type="SAM" id="Coils"/>
    </source>
</evidence>
<dbReference type="Gene3D" id="3.30.70.1820">
    <property type="entry name" value="L1 transposable element, RRM domain"/>
    <property type="match status" value="1"/>
</dbReference>
<feature type="coiled-coil region" evidence="1">
    <location>
        <begin position="5"/>
        <end position="56"/>
    </location>
</feature>
<gene>
    <name evidence="2" type="ORF">EEDITHA_LOCUS15966</name>
</gene>
<keyword evidence="3" id="KW-1185">Reference proteome</keyword>
<dbReference type="PANTHER" id="PTHR11505">
    <property type="entry name" value="L1 TRANSPOSABLE ELEMENT-RELATED"/>
    <property type="match status" value="1"/>
</dbReference>
<sequence>MERALDAIDSRQDSLDSELKKIKNQVSDTSNLPSYVQQLEKKIAAMEQQSRDCNVEIVNIPERRNENLVDLVMKLGSINKHELSKNDIIAIHRVPHAGQQDTRPKNVIVKFSTRVTRDNFLISSRAVKELNTELLGIPGTSHKVYSQPMWVQVRLGQTWYLLARKSETSPVVAIRSENDFKKIK</sequence>
<keyword evidence="1" id="KW-0175">Coiled coil</keyword>